<proteinExistence type="predicted"/>
<dbReference type="Gramene" id="OMERI07G07870.5">
    <property type="protein sequence ID" value="OMERI07G07870.5"/>
    <property type="gene ID" value="OMERI07G07870"/>
</dbReference>
<dbReference type="EnsemblPlants" id="OMERI07G07870.4">
    <property type="protein sequence ID" value="OMERI07G07870.4"/>
    <property type="gene ID" value="OMERI07G07870"/>
</dbReference>
<protein>
    <submittedName>
        <fullName evidence="2">Uncharacterized protein</fullName>
    </submittedName>
</protein>
<reference evidence="2" key="2">
    <citation type="submission" date="2018-05" db="EMBL/GenBank/DDBJ databases">
        <title>OmerRS3 (Oryza meridionalis Reference Sequence Version 3).</title>
        <authorList>
            <person name="Zhang J."/>
            <person name="Kudrna D."/>
            <person name="Lee S."/>
            <person name="Talag J."/>
            <person name="Welchert J."/>
            <person name="Wing R.A."/>
        </authorList>
    </citation>
    <scope>NUCLEOTIDE SEQUENCE [LARGE SCALE GENOMIC DNA]</scope>
    <source>
        <strain evidence="2">OR44</strain>
    </source>
</reference>
<keyword evidence="3" id="KW-1185">Reference proteome</keyword>
<dbReference type="AlphaFoldDB" id="A0A0E0E9T9"/>
<dbReference type="EnsemblPlants" id="OMERI07G07870.5">
    <property type="protein sequence ID" value="OMERI07G07870.5"/>
    <property type="gene ID" value="OMERI07G07870"/>
</dbReference>
<sequence>MVLASDEFGWSFSFTILEEVEEETRHATVGARLDAQKAGQCRRRRGRGGAHPPRLPRHQANAGSLEQMDVDNQIAKLMVELSHN</sequence>
<accession>A0A0E0E9T9</accession>
<name>A0A0E0E9T9_9ORYZ</name>
<dbReference type="Proteomes" id="UP000008021">
    <property type="component" value="Chromosome 7"/>
</dbReference>
<dbReference type="HOGENOM" id="CLU_2531287_0_0_1"/>
<evidence type="ECO:0000256" key="1">
    <source>
        <dbReference type="SAM" id="MobiDB-lite"/>
    </source>
</evidence>
<organism evidence="2">
    <name type="scientific">Oryza meridionalis</name>
    <dbReference type="NCBI Taxonomy" id="40149"/>
    <lineage>
        <taxon>Eukaryota</taxon>
        <taxon>Viridiplantae</taxon>
        <taxon>Streptophyta</taxon>
        <taxon>Embryophyta</taxon>
        <taxon>Tracheophyta</taxon>
        <taxon>Spermatophyta</taxon>
        <taxon>Magnoliopsida</taxon>
        <taxon>Liliopsida</taxon>
        <taxon>Poales</taxon>
        <taxon>Poaceae</taxon>
        <taxon>BOP clade</taxon>
        <taxon>Oryzoideae</taxon>
        <taxon>Oryzeae</taxon>
        <taxon>Oryzinae</taxon>
        <taxon>Oryza</taxon>
    </lineage>
</organism>
<dbReference type="Gramene" id="OMERI07G07870.4">
    <property type="protein sequence ID" value="OMERI07G07870.4"/>
    <property type="gene ID" value="OMERI07G07870"/>
</dbReference>
<reference evidence="2" key="1">
    <citation type="submission" date="2015-04" db="UniProtKB">
        <authorList>
            <consortium name="EnsemblPlants"/>
        </authorList>
    </citation>
    <scope>IDENTIFICATION</scope>
</reference>
<evidence type="ECO:0000313" key="2">
    <source>
        <dbReference type="EnsemblPlants" id="OMERI07G07870.4"/>
    </source>
</evidence>
<feature type="region of interest" description="Disordered" evidence="1">
    <location>
        <begin position="35"/>
        <end position="65"/>
    </location>
</feature>
<evidence type="ECO:0000313" key="3">
    <source>
        <dbReference type="Proteomes" id="UP000008021"/>
    </source>
</evidence>